<reference evidence="4" key="1">
    <citation type="submission" date="2020-05" db="UniProtKB">
        <authorList>
            <consortium name="EnsemblMetazoa"/>
        </authorList>
    </citation>
    <scope>IDENTIFICATION</scope>
    <source>
        <strain evidence="4">Aabys</strain>
    </source>
</reference>
<evidence type="ECO:0000256" key="2">
    <source>
        <dbReference type="SAM" id="Phobius"/>
    </source>
</evidence>
<dbReference type="STRING" id="7370.A0A1I8N1P1"/>
<reference evidence="6" key="2">
    <citation type="submission" date="2025-04" db="UniProtKB">
        <authorList>
            <consortium name="RefSeq"/>
        </authorList>
    </citation>
    <scope>IDENTIFICATION</scope>
    <source>
        <strain evidence="6">Aabys</strain>
    </source>
</reference>
<dbReference type="AlphaFoldDB" id="A0A1I8N1P1"/>
<dbReference type="eggNOG" id="ENOG502SCP1">
    <property type="taxonomic scope" value="Eukaryota"/>
</dbReference>
<dbReference type="RefSeq" id="XP_005180116.1">
    <property type="nucleotide sequence ID" value="XM_005180059.3"/>
</dbReference>
<feature type="compositionally biased region" description="Polar residues" evidence="1">
    <location>
        <begin position="32"/>
        <end position="44"/>
    </location>
</feature>
<feature type="signal peptide" evidence="3">
    <location>
        <begin position="1"/>
        <end position="21"/>
    </location>
</feature>
<keyword evidence="2" id="KW-0812">Transmembrane</keyword>
<proteinExistence type="predicted"/>
<name>A0A1I8N1P1_MUSDO</name>
<dbReference type="KEGG" id="mde:101899966"/>
<keyword evidence="3" id="KW-0732">Signal</keyword>
<sequence>MRPFRLFYVTAIVALGSHVTAVPIEATVELETTGNSSNNEQQETVGVEKTKQPVTPGPNATDLETSNSNADPTYVLPEHHSSAGTAPFDPSVYAGYLTPEAFQQYLAQFAGAFAPYAYPGYGAAPAPVYPGPFAVQTGYDGFLVPSISANLAATGTAASTSVISNISTALQNLFTTLMSSTIFQMVLTALGALAMILFGGAITTAICNLTPICNISFKAVSYLRGAGADDVGRMLAEEMTPERVRRAAEFVRNAIRKYKEMQSLMHAEENHYVNNGEE</sequence>
<accession>A0A1I8N1P1</accession>
<feature type="chain" id="PRO_5044561178" evidence="3">
    <location>
        <begin position="22"/>
        <end position="278"/>
    </location>
</feature>
<dbReference type="OrthoDB" id="6618165at2759"/>
<feature type="transmembrane region" description="Helical" evidence="2">
    <location>
        <begin position="182"/>
        <end position="209"/>
    </location>
</feature>
<evidence type="ECO:0000313" key="6">
    <source>
        <dbReference type="RefSeq" id="XP_005180116.1"/>
    </source>
</evidence>
<dbReference type="EnsemblMetazoa" id="MDOA010623-RA">
    <property type="protein sequence ID" value="MDOA010623-PA"/>
    <property type="gene ID" value="MDOA010623"/>
</dbReference>
<keyword evidence="5" id="KW-1185">Reference proteome</keyword>
<evidence type="ECO:0000313" key="5">
    <source>
        <dbReference type="Proteomes" id="UP001652621"/>
    </source>
</evidence>
<feature type="compositionally biased region" description="Polar residues" evidence="1">
    <location>
        <begin position="62"/>
        <end position="71"/>
    </location>
</feature>
<gene>
    <name evidence="4" type="primary">101899966</name>
    <name evidence="6" type="synonym">LOC101899966</name>
</gene>
<evidence type="ECO:0000256" key="1">
    <source>
        <dbReference type="SAM" id="MobiDB-lite"/>
    </source>
</evidence>
<dbReference type="Proteomes" id="UP001652621">
    <property type="component" value="Unplaced"/>
</dbReference>
<protein>
    <submittedName>
        <fullName evidence="6">Uncharacterized protein LOC101899966</fullName>
    </submittedName>
</protein>
<feature type="region of interest" description="Disordered" evidence="1">
    <location>
        <begin position="32"/>
        <end position="81"/>
    </location>
</feature>
<evidence type="ECO:0000313" key="4">
    <source>
        <dbReference type="EnsemblMetazoa" id="MDOA010623-PA"/>
    </source>
</evidence>
<dbReference type="VEuPathDB" id="VectorBase:MDOA010623"/>
<evidence type="ECO:0000256" key="3">
    <source>
        <dbReference type="SAM" id="SignalP"/>
    </source>
</evidence>
<dbReference type="VEuPathDB" id="VectorBase:MDOMA2_021121"/>
<organism evidence="4">
    <name type="scientific">Musca domestica</name>
    <name type="common">House fly</name>
    <dbReference type="NCBI Taxonomy" id="7370"/>
    <lineage>
        <taxon>Eukaryota</taxon>
        <taxon>Metazoa</taxon>
        <taxon>Ecdysozoa</taxon>
        <taxon>Arthropoda</taxon>
        <taxon>Hexapoda</taxon>
        <taxon>Insecta</taxon>
        <taxon>Pterygota</taxon>
        <taxon>Neoptera</taxon>
        <taxon>Endopterygota</taxon>
        <taxon>Diptera</taxon>
        <taxon>Brachycera</taxon>
        <taxon>Muscomorpha</taxon>
        <taxon>Muscoidea</taxon>
        <taxon>Muscidae</taxon>
        <taxon>Musca</taxon>
    </lineage>
</organism>
<dbReference type="GeneID" id="101899966"/>
<keyword evidence="2" id="KW-1133">Transmembrane helix</keyword>
<keyword evidence="2" id="KW-0472">Membrane</keyword>